<feature type="domain" description="NIDO" evidence="16">
    <location>
        <begin position="96"/>
        <end position="248"/>
    </location>
</feature>
<keyword evidence="7" id="KW-0106">Calcium</keyword>
<dbReference type="GO" id="GO:0007160">
    <property type="term" value="P:cell-matrix adhesion"/>
    <property type="evidence" value="ECO:0007669"/>
    <property type="project" value="InterPro"/>
</dbReference>
<comment type="caution">
    <text evidence="10">Lacks conserved residue(s) required for the propagation of feature annotation.</text>
</comment>
<evidence type="ECO:0008006" key="20">
    <source>
        <dbReference type="Google" id="ProtNLM"/>
    </source>
</evidence>
<feature type="repeat" description="LDL-receptor class B" evidence="11">
    <location>
        <begin position="1040"/>
        <end position="1082"/>
    </location>
</feature>
<dbReference type="PANTHER" id="PTHR46513:SF13">
    <property type="entry name" value="EGF-LIKE DOMAIN-CONTAINING PROTEIN"/>
    <property type="match status" value="1"/>
</dbReference>
<dbReference type="SMART" id="SM00539">
    <property type="entry name" value="NIDO"/>
    <property type="match status" value="1"/>
</dbReference>
<dbReference type="GO" id="GO:0005886">
    <property type="term" value="C:plasma membrane"/>
    <property type="evidence" value="ECO:0007669"/>
    <property type="project" value="TreeGrafter"/>
</dbReference>
<dbReference type="OrthoDB" id="6375837at2759"/>
<dbReference type="Pfam" id="PF07474">
    <property type="entry name" value="G2F"/>
    <property type="match status" value="1"/>
</dbReference>
<dbReference type="InterPro" id="IPR003886">
    <property type="entry name" value="NIDO_dom"/>
</dbReference>
<feature type="domain" description="EGF-like" evidence="14">
    <location>
        <begin position="824"/>
        <end position="863"/>
    </location>
</feature>
<reference evidence="19" key="1">
    <citation type="submission" date="2012-12" db="EMBL/GenBank/DDBJ databases">
        <authorList>
            <person name="Hellsten U."/>
            <person name="Grimwood J."/>
            <person name="Chapman J.A."/>
            <person name="Shapiro H."/>
            <person name="Aerts A."/>
            <person name="Otillar R.P."/>
            <person name="Terry A.Y."/>
            <person name="Boore J.L."/>
            <person name="Simakov O."/>
            <person name="Marletaz F."/>
            <person name="Cho S.-J."/>
            <person name="Edsinger-Gonzales E."/>
            <person name="Havlak P."/>
            <person name="Kuo D.-H."/>
            <person name="Larsson T."/>
            <person name="Lv J."/>
            <person name="Arendt D."/>
            <person name="Savage R."/>
            <person name="Osoegawa K."/>
            <person name="de Jong P."/>
            <person name="Lindberg D.R."/>
            <person name="Seaver E.C."/>
            <person name="Weisblat D.A."/>
            <person name="Putnam N.H."/>
            <person name="Grigoriev I.V."/>
            <person name="Rokhsar D.S."/>
        </authorList>
    </citation>
    <scope>NUCLEOTIDE SEQUENCE</scope>
    <source>
        <strain evidence="19">I ESC-2004</strain>
    </source>
</reference>
<feature type="domain" description="EGF-like" evidence="14">
    <location>
        <begin position="570"/>
        <end position="610"/>
    </location>
</feature>
<dbReference type="PROSITE" id="PS50026">
    <property type="entry name" value="EGF_3"/>
    <property type="match status" value="8"/>
</dbReference>
<feature type="disulfide bond" evidence="10">
    <location>
        <begin position="875"/>
        <end position="892"/>
    </location>
</feature>
<feature type="domain" description="EGF-like" evidence="14">
    <location>
        <begin position="528"/>
        <end position="569"/>
    </location>
</feature>
<evidence type="ECO:0000313" key="17">
    <source>
        <dbReference type="EMBL" id="ELT91752.1"/>
    </source>
</evidence>
<dbReference type="InterPro" id="IPR009030">
    <property type="entry name" value="Growth_fac_rcpt_cys_sf"/>
</dbReference>
<reference evidence="18" key="3">
    <citation type="submission" date="2015-06" db="UniProtKB">
        <authorList>
            <consortium name="EnsemblMetazoa"/>
        </authorList>
    </citation>
    <scope>IDENTIFICATION</scope>
</reference>
<feature type="domain" description="EGF-like" evidence="14">
    <location>
        <begin position="742"/>
        <end position="783"/>
    </location>
</feature>
<keyword evidence="9" id="KW-0325">Glycoprotein</keyword>
<evidence type="ECO:0000256" key="7">
    <source>
        <dbReference type="ARBA" id="ARBA00022837"/>
    </source>
</evidence>
<keyword evidence="2" id="KW-0964">Secreted</keyword>
<dbReference type="SMART" id="SM00682">
    <property type="entry name" value="G2F"/>
    <property type="match status" value="1"/>
</dbReference>
<keyword evidence="19" id="KW-1185">Reference proteome</keyword>
<evidence type="ECO:0000256" key="4">
    <source>
        <dbReference type="ARBA" id="ARBA00022536"/>
    </source>
</evidence>
<feature type="chain" id="PRO_5008786907" description="Nidogen" evidence="13">
    <location>
        <begin position="20"/>
        <end position="1260"/>
    </location>
</feature>
<feature type="disulfide bond" evidence="10">
    <location>
        <begin position="752"/>
        <end position="769"/>
    </location>
</feature>
<evidence type="ECO:0000256" key="8">
    <source>
        <dbReference type="ARBA" id="ARBA00023157"/>
    </source>
</evidence>
<dbReference type="Pfam" id="PF12947">
    <property type="entry name" value="EGF_3"/>
    <property type="match status" value="5"/>
</dbReference>
<dbReference type="GO" id="GO:0005509">
    <property type="term" value="F:calcium ion binding"/>
    <property type="evidence" value="ECO:0007669"/>
    <property type="project" value="InterPro"/>
</dbReference>
<evidence type="ECO:0000256" key="3">
    <source>
        <dbReference type="ARBA" id="ARBA00022530"/>
    </source>
</evidence>
<dbReference type="PROSITE" id="PS51120">
    <property type="entry name" value="LDLRB"/>
    <property type="match status" value="3"/>
</dbReference>
<dbReference type="InterPro" id="IPR000742">
    <property type="entry name" value="EGF"/>
</dbReference>
<feature type="signal peptide" evidence="13">
    <location>
        <begin position="1"/>
        <end position="19"/>
    </location>
</feature>
<dbReference type="STRING" id="283909.R7TE17"/>
<feature type="repeat" description="LDL-receptor class B" evidence="11">
    <location>
        <begin position="1083"/>
        <end position="1127"/>
    </location>
</feature>
<keyword evidence="8 10" id="KW-1015">Disulfide bond</keyword>
<dbReference type="FunCoup" id="R7TE17">
    <property type="interactions" value="59"/>
</dbReference>
<comment type="subcellular location">
    <subcellularLocation>
        <location evidence="1">Secreted</location>
        <location evidence="1">Extracellular space</location>
        <location evidence="1">Extracellular matrix</location>
    </subcellularLocation>
</comment>
<dbReference type="Pfam" id="PF06119">
    <property type="entry name" value="NIDO"/>
    <property type="match status" value="1"/>
</dbReference>
<sequence>MAGFRVLALICLCVGISHGLSRDKLFPFGADHGDRRLEQGDDISSTEIALNIPVAFYDQVYYSIFVNCNGHLSLETEVPDFRSNLIIPFGFKIIAPFFADVDTSLSGYVYYRETQDQTLLALASRQLWQAFPARRDFQPRALFIVTWDQVGYYKSGHDKTNTFQVVLASDGRDTFSMFLYPEDGLNWVQGQGKSGPSDVPGQVGFDAGDADQRRYFTLPASGNEAVKNLVSWTNTGQAGLWIFRIGQTQGGDIESPGEQEGQGMEKPTTCADGGDRTCHSSARCEDFENGFCCRCQEPAIGNGKNCVKPSRTQRVSGKFSGAVNGIIIEPVDMHAYVIASDGRTYTAISRMNPELGTMMQAVFPVGGILGWLFAVPKSPMAKNGFMLTGGDFNRTASIQFNDGGHQLTIRQTAVGNDVRGHMLMNTVVEGNIPQIPVGTELEVDDYKQEYTRARAGEIRSRLTHTYRVNGVAKRFSIEQIIRYEECPAKPMDDLPAQRLYTTRNFITYNNDEQVVRFTQTNRVSTAIGLDPCREANILCDSHASCVLDASTGAVCVCREGYAGDGTTCYDIDECRLNTHDCHQNAQCYNTDGGWQCRCLPGYIGDGKDCYRQMTCEEISCDVNARCEYDENQQAVCVCNTGFSGDGHRCRPIVFTCNEVNNCDENAECAYDYELRKYTCQCNDGFSGDGLYCSETGESELNCEHCHEQAECLYDADRLFFRCQCSHGYSGDGYTCYQIGRSTQDSCDVVNNCDYNARCVYDDQRRSYSCQCNAGYHGDGLSCEAVTCDVTDNCDINAECRYDSRYGHYRCVCNSGYLGDGTTCQVEGCNVQNFCDSNAQCLLDGDRYVCRCNEGFEGDGRVCRQSIVPCNQVNNCDINAECLFDPNSASYTCACRLGYEGDGFSCRLTADCQQDQSICDGNARCVPRGTDYVCICNPGFRGDGYRCAPLGDTTSYLLYSQGDSIFQVPFSPSSDSHGKRILYAPGSLAVGIDADCYARYFYWTDVYSGSINRAKLDGSGVESIVDGLQSPEGVAVDWVAENIYWTDSESDSIEVSRFDGSSRKVLFNTNLEHPRAIAVDPIRGVMFWTDWNRDHPKVERSYMDGSERMALVESDLGLPNGLVIDFDTYHVCWADAGTQRIECVNYEGRGRRIIYDLAPYSFDLAYDNQVYYWTDWDLKSLLNINQFSDKPNEELVLPQGGNGRLYGLTTVKHQCPGGSNACAVNNGGCRFLCLPTPNGARTCLCPDDVDEEECNSIGLLL</sequence>
<evidence type="ECO:0000256" key="12">
    <source>
        <dbReference type="SAM" id="MobiDB-lite"/>
    </source>
</evidence>
<dbReference type="Gene3D" id="2.120.10.30">
    <property type="entry name" value="TolB, C-terminal domain"/>
    <property type="match status" value="1"/>
</dbReference>
<dbReference type="PROSITE" id="PS01186">
    <property type="entry name" value="EGF_2"/>
    <property type="match status" value="8"/>
</dbReference>
<dbReference type="InterPro" id="IPR000033">
    <property type="entry name" value="LDLR_classB_rpt"/>
</dbReference>
<evidence type="ECO:0000256" key="1">
    <source>
        <dbReference type="ARBA" id="ARBA00004498"/>
    </source>
</evidence>
<name>R7TE17_CAPTE</name>
<dbReference type="FunFam" id="2.10.25.10:FF:000038">
    <property type="entry name" value="Fibrillin 2"/>
    <property type="match status" value="1"/>
</dbReference>
<keyword evidence="6" id="KW-0677">Repeat</keyword>
<dbReference type="GO" id="GO:0060070">
    <property type="term" value="P:canonical Wnt signaling pathway"/>
    <property type="evidence" value="ECO:0007669"/>
    <property type="project" value="TreeGrafter"/>
</dbReference>
<dbReference type="HOGENOM" id="CLU_003163_1_0_1"/>
<dbReference type="SUPFAM" id="SSF54511">
    <property type="entry name" value="GFP-like"/>
    <property type="match status" value="1"/>
</dbReference>
<feature type="repeat" description="LDL-receptor class B" evidence="11">
    <location>
        <begin position="998"/>
        <end position="1039"/>
    </location>
</feature>
<dbReference type="Gene3D" id="2.40.155.10">
    <property type="entry name" value="Green fluorescent protein"/>
    <property type="match status" value="1"/>
</dbReference>
<dbReference type="InterPro" id="IPR001881">
    <property type="entry name" value="EGF-like_Ca-bd_dom"/>
</dbReference>
<dbReference type="InterPro" id="IPR050778">
    <property type="entry name" value="Cueball_EGF_LRP_Nidogen"/>
</dbReference>
<reference evidence="17 19" key="2">
    <citation type="journal article" date="2013" name="Nature">
        <title>Insights into bilaterian evolution from three spiralian genomes.</title>
        <authorList>
            <person name="Simakov O."/>
            <person name="Marletaz F."/>
            <person name="Cho S.J."/>
            <person name="Edsinger-Gonzales E."/>
            <person name="Havlak P."/>
            <person name="Hellsten U."/>
            <person name="Kuo D.H."/>
            <person name="Larsson T."/>
            <person name="Lv J."/>
            <person name="Arendt D."/>
            <person name="Savage R."/>
            <person name="Osoegawa K."/>
            <person name="de Jong P."/>
            <person name="Grimwood J."/>
            <person name="Chapman J.A."/>
            <person name="Shapiro H."/>
            <person name="Aerts A."/>
            <person name="Otillar R.P."/>
            <person name="Terry A.Y."/>
            <person name="Boore J.L."/>
            <person name="Grigoriev I.V."/>
            <person name="Lindberg D.R."/>
            <person name="Seaver E.C."/>
            <person name="Weisblat D.A."/>
            <person name="Putnam N.H."/>
            <person name="Rokhsar D.S."/>
        </authorList>
    </citation>
    <scope>NUCLEOTIDE SEQUENCE</scope>
    <source>
        <strain evidence="17 19">I ESC-2004</strain>
    </source>
</reference>
<evidence type="ECO:0000256" key="9">
    <source>
        <dbReference type="ARBA" id="ARBA00023180"/>
    </source>
</evidence>
<dbReference type="SUPFAM" id="SSF63825">
    <property type="entry name" value="YWTD domain"/>
    <property type="match status" value="1"/>
</dbReference>
<accession>R7TE17</accession>
<dbReference type="AlphaFoldDB" id="R7TE17"/>
<evidence type="ECO:0000313" key="19">
    <source>
        <dbReference type="Proteomes" id="UP000014760"/>
    </source>
</evidence>
<evidence type="ECO:0000256" key="11">
    <source>
        <dbReference type="PROSITE-ProRule" id="PRU00461"/>
    </source>
</evidence>
<feature type="domain" description="EGF-like" evidence="14">
    <location>
        <begin position="907"/>
        <end position="947"/>
    </location>
</feature>
<feature type="disulfide bond" evidence="10">
    <location>
        <begin position="662"/>
        <end position="679"/>
    </location>
</feature>
<feature type="domain" description="EGF-like" evidence="14">
    <location>
        <begin position="652"/>
        <end position="693"/>
    </location>
</feature>
<evidence type="ECO:0000256" key="5">
    <source>
        <dbReference type="ARBA" id="ARBA00022729"/>
    </source>
</evidence>
<dbReference type="CDD" id="cd00054">
    <property type="entry name" value="EGF_CA"/>
    <property type="match status" value="2"/>
</dbReference>
<feature type="domain" description="EGF-like" evidence="14">
    <location>
        <begin position="865"/>
        <end position="904"/>
    </location>
</feature>
<dbReference type="Proteomes" id="UP000014760">
    <property type="component" value="Unassembled WGS sequence"/>
</dbReference>
<evidence type="ECO:0000256" key="10">
    <source>
        <dbReference type="PROSITE-ProRule" id="PRU00076"/>
    </source>
</evidence>
<dbReference type="EMBL" id="AMQN01013652">
    <property type="status" value="NOT_ANNOTATED_CDS"/>
    <property type="molecule type" value="Genomic_DNA"/>
</dbReference>
<proteinExistence type="predicted"/>
<dbReference type="EnsemblMetazoa" id="CapteT173985">
    <property type="protein sequence ID" value="CapteP173985"/>
    <property type="gene ID" value="CapteG173985"/>
</dbReference>
<evidence type="ECO:0000259" key="14">
    <source>
        <dbReference type="PROSITE" id="PS50026"/>
    </source>
</evidence>
<evidence type="ECO:0000259" key="16">
    <source>
        <dbReference type="PROSITE" id="PS51220"/>
    </source>
</evidence>
<dbReference type="SMART" id="SM00179">
    <property type="entry name" value="EGF_CA"/>
    <property type="match status" value="5"/>
</dbReference>
<dbReference type="EMBL" id="KB310369">
    <property type="protein sequence ID" value="ELT91752.1"/>
    <property type="molecule type" value="Genomic_DNA"/>
</dbReference>
<dbReference type="InterPro" id="IPR009017">
    <property type="entry name" value="GFP"/>
</dbReference>
<dbReference type="OMA" id="PGTGNQF"/>
<keyword evidence="4 10" id="KW-0245">EGF-like domain</keyword>
<dbReference type="InterPro" id="IPR024731">
    <property type="entry name" value="NELL2-like_EGF"/>
</dbReference>
<dbReference type="PANTHER" id="PTHR46513">
    <property type="entry name" value="VITELLOGENIN RECEPTOR-LIKE PROTEIN-RELATED-RELATED"/>
    <property type="match status" value="1"/>
</dbReference>
<dbReference type="PROSITE" id="PS51220">
    <property type="entry name" value="NIDO"/>
    <property type="match status" value="1"/>
</dbReference>
<dbReference type="GO" id="GO:0042813">
    <property type="term" value="F:Wnt receptor activity"/>
    <property type="evidence" value="ECO:0007669"/>
    <property type="project" value="TreeGrafter"/>
</dbReference>
<keyword evidence="3" id="KW-0272">Extracellular matrix</keyword>
<evidence type="ECO:0000256" key="13">
    <source>
        <dbReference type="SAM" id="SignalP"/>
    </source>
</evidence>
<feature type="domain" description="Nidogen G2 beta-barrel" evidence="15">
    <location>
        <begin position="311"/>
        <end position="533"/>
    </location>
</feature>
<dbReference type="SUPFAM" id="SSF57184">
    <property type="entry name" value="Growth factor receptor domain"/>
    <property type="match status" value="2"/>
</dbReference>
<dbReference type="SMART" id="SM00181">
    <property type="entry name" value="EGF"/>
    <property type="match status" value="12"/>
</dbReference>
<evidence type="ECO:0000256" key="6">
    <source>
        <dbReference type="ARBA" id="ARBA00022737"/>
    </source>
</evidence>
<evidence type="ECO:0000313" key="18">
    <source>
        <dbReference type="EnsemblMetazoa" id="CapteP173985"/>
    </source>
</evidence>
<dbReference type="InterPro" id="IPR011042">
    <property type="entry name" value="6-blade_b-propeller_TolB-like"/>
</dbReference>
<dbReference type="Pfam" id="PF00058">
    <property type="entry name" value="Ldl_recept_b"/>
    <property type="match status" value="3"/>
</dbReference>
<keyword evidence="5 13" id="KW-0732">Signal</keyword>
<dbReference type="GO" id="GO:0017147">
    <property type="term" value="F:Wnt-protein binding"/>
    <property type="evidence" value="ECO:0007669"/>
    <property type="project" value="TreeGrafter"/>
</dbReference>
<feature type="region of interest" description="Disordered" evidence="12">
    <location>
        <begin position="253"/>
        <end position="275"/>
    </location>
</feature>
<evidence type="ECO:0000256" key="2">
    <source>
        <dbReference type="ARBA" id="ARBA00022525"/>
    </source>
</evidence>
<protein>
    <recommendedName>
        <fullName evidence="20">Nidogen</fullName>
    </recommendedName>
</protein>
<organism evidence="17">
    <name type="scientific">Capitella teleta</name>
    <name type="common">Polychaete worm</name>
    <dbReference type="NCBI Taxonomy" id="283909"/>
    <lineage>
        <taxon>Eukaryota</taxon>
        <taxon>Metazoa</taxon>
        <taxon>Spiralia</taxon>
        <taxon>Lophotrochozoa</taxon>
        <taxon>Annelida</taxon>
        <taxon>Polychaeta</taxon>
        <taxon>Sedentaria</taxon>
        <taxon>Scolecida</taxon>
        <taxon>Capitellidae</taxon>
        <taxon>Capitella</taxon>
    </lineage>
</organism>
<gene>
    <name evidence="17" type="ORF">CAPTEDRAFT_173985</name>
</gene>
<dbReference type="PROSITE" id="PS50993">
    <property type="entry name" value="NIDOGEN_G2"/>
    <property type="match status" value="1"/>
</dbReference>
<dbReference type="FunFam" id="2.120.10.30:FF:000241">
    <property type="entry name" value="Low-density lipoprotein receptor-related protein 6"/>
    <property type="match status" value="1"/>
</dbReference>
<dbReference type="SMART" id="SM00135">
    <property type="entry name" value="LY"/>
    <property type="match status" value="4"/>
</dbReference>
<dbReference type="Gene3D" id="2.10.25.10">
    <property type="entry name" value="Laminin"/>
    <property type="match status" value="11"/>
</dbReference>
<feature type="domain" description="EGF-like" evidence="14">
    <location>
        <begin position="611"/>
        <end position="650"/>
    </location>
</feature>
<evidence type="ECO:0000259" key="15">
    <source>
        <dbReference type="PROSITE" id="PS50993"/>
    </source>
</evidence>
<dbReference type="InterPro" id="IPR006605">
    <property type="entry name" value="G2_nidogen/fibulin_G2F"/>
</dbReference>